<dbReference type="GO" id="GO:0003676">
    <property type="term" value="F:nucleic acid binding"/>
    <property type="evidence" value="ECO:0007669"/>
    <property type="project" value="InterPro"/>
</dbReference>
<comment type="caution">
    <text evidence="2">The sequence shown here is derived from an EMBL/GenBank/DDBJ whole genome shotgun (WGS) entry which is preliminary data.</text>
</comment>
<evidence type="ECO:0000259" key="1">
    <source>
        <dbReference type="PROSITE" id="PS50994"/>
    </source>
</evidence>
<dbReference type="GO" id="GO:0015074">
    <property type="term" value="P:DNA integration"/>
    <property type="evidence" value="ECO:0007669"/>
    <property type="project" value="InterPro"/>
</dbReference>
<reference evidence="2" key="2">
    <citation type="journal article" date="2023" name="Commun. Biol.">
        <title>Intrasexual cuticular hydrocarbon dimorphism in a wasp sheds light on hydrocarbon biosynthesis genes in Hymenoptera.</title>
        <authorList>
            <person name="Moris V.C."/>
            <person name="Podsiadlowski L."/>
            <person name="Martin S."/>
            <person name="Oeyen J.P."/>
            <person name="Donath A."/>
            <person name="Petersen M."/>
            <person name="Wilbrandt J."/>
            <person name="Misof B."/>
            <person name="Liedtke D."/>
            <person name="Thamm M."/>
            <person name="Scheiner R."/>
            <person name="Schmitt T."/>
            <person name="Niehuis O."/>
        </authorList>
    </citation>
    <scope>NUCLEOTIDE SEQUENCE</scope>
    <source>
        <strain evidence="2">GBR_01_08_01A</strain>
    </source>
</reference>
<dbReference type="SUPFAM" id="SSF53098">
    <property type="entry name" value="Ribonuclease H-like"/>
    <property type="match status" value="1"/>
</dbReference>
<dbReference type="InterPro" id="IPR036397">
    <property type="entry name" value="RNaseH_sf"/>
</dbReference>
<dbReference type="PROSITE" id="PS50994">
    <property type="entry name" value="INTEGRASE"/>
    <property type="match status" value="1"/>
</dbReference>
<protein>
    <recommendedName>
        <fullName evidence="1">Integrase catalytic domain-containing protein</fullName>
    </recommendedName>
</protein>
<sequence length="147" mass="16789">MSNTSVLVPYVNISVLLAAYSLRSGSLRTPRTIPLGITEISAPHKWEVTNCIKNCIESVKTQFQKEPKVIRSDRGGEYLNKNLQDYLRREGIRSQFTVAYSPQQNGIAERKNRSLIEMARCMLFDAELEKKYWGEAVNTDGTQFIQE</sequence>
<dbReference type="Proteomes" id="UP001258017">
    <property type="component" value="Unassembled WGS sequence"/>
</dbReference>
<dbReference type="AlphaFoldDB" id="A0AAD9REB2"/>
<dbReference type="PANTHER" id="PTHR42648">
    <property type="entry name" value="TRANSPOSASE, PUTATIVE-RELATED"/>
    <property type="match status" value="1"/>
</dbReference>
<gene>
    <name evidence="2" type="ORF">KPH14_012021</name>
</gene>
<feature type="domain" description="Integrase catalytic" evidence="1">
    <location>
        <begin position="63"/>
        <end position="147"/>
    </location>
</feature>
<keyword evidence="3" id="KW-1185">Reference proteome</keyword>
<proteinExistence type="predicted"/>
<dbReference type="EMBL" id="JAIFRP010000588">
    <property type="protein sequence ID" value="KAK2578107.1"/>
    <property type="molecule type" value="Genomic_DNA"/>
</dbReference>
<dbReference type="InterPro" id="IPR012337">
    <property type="entry name" value="RNaseH-like_sf"/>
</dbReference>
<dbReference type="InterPro" id="IPR039537">
    <property type="entry name" value="Retrotran_Ty1/copia-like"/>
</dbReference>
<dbReference type="PANTHER" id="PTHR42648:SF28">
    <property type="entry name" value="TRANSPOSON-ENCODED PROTEIN WITH RIBONUCLEASE H-LIKE AND RETROVIRUS ZINC FINGER-LIKE DOMAINS"/>
    <property type="match status" value="1"/>
</dbReference>
<reference evidence="2" key="1">
    <citation type="submission" date="2021-08" db="EMBL/GenBank/DDBJ databases">
        <authorList>
            <person name="Misof B."/>
            <person name="Oliver O."/>
            <person name="Podsiadlowski L."/>
            <person name="Donath A."/>
            <person name="Peters R."/>
            <person name="Mayer C."/>
            <person name="Rust J."/>
            <person name="Gunkel S."/>
            <person name="Lesny P."/>
            <person name="Martin S."/>
            <person name="Oeyen J.P."/>
            <person name="Petersen M."/>
            <person name="Panagiotis P."/>
            <person name="Wilbrandt J."/>
            <person name="Tanja T."/>
        </authorList>
    </citation>
    <scope>NUCLEOTIDE SEQUENCE</scope>
    <source>
        <strain evidence="2">GBR_01_08_01A</strain>
        <tissue evidence="2">Thorax + abdomen</tissue>
    </source>
</reference>
<evidence type="ECO:0000313" key="2">
    <source>
        <dbReference type="EMBL" id="KAK2578107.1"/>
    </source>
</evidence>
<accession>A0AAD9REB2</accession>
<name>A0AAD9REB2_9HYME</name>
<evidence type="ECO:0000313" key="3">
    <source>
        <dbReference type="Proteomes" id="UP001258017"/>
    </source>
</evidence>
<dbReference type="InterPro" id="IPR001584">
    <property type="entry name" value="Integrase_cat-core"/>
</dbReference>
<organism evidence="2 3">
    <name type="scientific">Odynerus spinipes</name>
    <dbReference type="NCBI Taxonomy" id="1348599"/>
    <lineage>
        <taxon>Eukaryota</taxon>
        <taxon>Metazoa</taxon>
        <taxon>Ecdysozoa</taxon>
        <taxon>Arthropoda</taxon>
        <taxon>Hexapoda</taxon>
        <taxon>Insecta</taxon>
        <taxon>Pterygota</taxon>
        <taxon>Neoptera</taxon>
        <taxon>Endopterygota</taxon>
        <taxon>Hymenoptera</taxon>
        <taxon>Apocrita</taxon>
        <taxon>Aculeata</taxon>
        <taxon>Vespoidea</taxon>
        <taxon>Vespidae</taxon>
        <taxon>Eumeninae</taxon>
        <taxon>Odynerus</taxon>
    </lineage>
</organism>
<dbReference type="Gene3D" id="3.30.420.10">
    <property type="entry name" value="Ribonuclease H-like superfamily/Ribonuclease H"/>
    <property type="match status" value="1"/>
</dbReference>